<evidence type="ECO:0000313" key="2">
    <source>
        <dbReference type="EMBL" id="AXE78813.1"/>
    </source>
</evidence>
<gene>
    <name evidence="2" type="ORF">C5746_19935</name>
</gene>
<keyword evidence="1" id="KW-1133">Transmembrane helix</keyword>
<evidence type="ECO:0000256" key="1">
    <source>
        <dbReference type="SAM" id="Phobius"/>
    </source>
</evidence>
<feature type="transmembrane region" description="Helical" evidence="1">
    <location>
        <begin position="151"/>
        <end position="173"/>
    </location>
</feature>
<evidence type="ECO:0000313" key="3">
    <source>
        <dbReference type="Proteomes" id="UP000252698"/>
    </source>
</evidence>
<dbReference type="RefSeq" id="WP_114245377.1">
    <property type="nucleotide sequence ID" value="NZ_CP027306.1"/>
</dbReference>
<dbReference type="GeneID" id="95520715"/>
<accession>A0A2Z5JEZ3</accession>
<dbReference type="EMBL" id="CP027306">
    <property type="protein sequence ID" value="AXE78813.1"/>
    <property type="molecule type" value="Genomic_DNA"/>
</dbReference>
<feature type="transmembrane region" description="Helical" evidence="1">
    <location>
        <begin position="180"/>
        <end position="198"/>
    </location>
</feature>
<dbReference type="KEGG" id="sata:C5746_19935"/>
<dbReference type="Proteomes" id="UP000252698">
    <property type="component" value="Chromosome"/>
</dbReference>
<sequence length="258" mass="26124">MRGALHAEWTKLRTLPSTWWLLPAVAALTVALGATATGSVSTDQCPSPAECHEDTVKLCLTGVWLGQAAVAVLAVLAMSSEYGTGTIRVTLAAVPGRARVLAAKATVVTGAVVAAGTLAVLGSLLAGRLLLPGNGFGTAALSLTELPTLRAAAGSVLYLALIALLSLGTATVVRDTAGAITAVLGLLYAFPVIALMVADETWRERLQELAPSSAGLAVQATQNLDTLPIAPWPGLGVLAAWAGAALLAGAAMFRLRDA</sequence>
<proteinExistence type="predicted"/>
<protein>
    <submittedName>
        <fullName evidence="2">ABC transporter permease</fullName>
    </submittedName>
</protein>
<reference evidence="2 3" key="1">
    <citation type="journal article" date="2018" name="Front. Microbiol.">
        <title>Genome Sequencing of Streptomyces atratus SCSIOZH16 and Activation Production of Nocardamine via Metabolic Engineering.</title>
        <authorList>
            <person name="Li Y."/>
            <person name="Zhang C."/>
            <person name="Liu C."/>
            <person name="Ju J."/>
            <person name="Ma J."/>
        </authorList>
    </citation>
    <scope>NUCLEOTIDE SEQUENCE [LARGE SCALE GENOMIC DNA]</scope>
    <source>
        <strain evidence="2 3">SCSIO_ZH16</strain>
    </source>
</reference>
<feature type="transmembrane region" description="Helical" evidence="1">
    <location>
        <begin position="232"/>
        <end position="253"/>
    </location>
</feature>
<feature type="transmembrane region" description="Helical" evidence="1">
    <location>
        <begin position="60"/>
        <end position="78"/>
    </location>
</feature>
<organism evidence="2 3">
    <name type="scientific">Streptomyces atratus</name>
    <dbReference type="NCBI Taxonomy" id="1893"/>
    <lineage>
        <taxon>Bacteria</taxon>
        <taxon>Bacillati</taxon>
        <taxon>Actinomycetota</taxon>
        <taxon>Actinomycetes</taxon>
        <taxon>Kitasatosporales</taxon>
        <taxon>Streptomycetaceae</taxon>
        <taxon>Streptomyces</taxon>
    </lineage>
</organism>
<feature type="transmembrane region" description="Helical" evidence="1">
    <location>
        <begin position="107"/>
        <end position="131"/>
    </location>
</feature>
<feature type="transmembrane region" description="Helical" evidence="1">
    <location>
        <begin position="20"/>
        <end position="40"/>
    </location>
</feature>
<keyword evidence="1" id="KW-0812">Transmembrane</keyword>
<dbReference type="AlphaFoldDB" id="A0A2Z5JEZ3"/>
<keyword evidence="1" id="KW-0472">Membrane</keyword>
<name>A0A2Z5JEZ3_STRAR</name>